<dbReference type="AlphaFoldDB" id="A0A0B6Z3V7"/>
<organism evidence="1">
    <name type="scientific">Arion vulgaris</name>
    <dbReference type="NCBI Taxonomy" id="1028688"/>
    <lineage>
        <taxon>Eukaryota</taxon>
        <taxon>Metazoa</taxon>
        <taxon>Spiralia</taxon>
        <taxon>Lophotrochozoa</taxon>
        <taxon>Mollusca</taxon>
        <taxon>Gastropoda</taxon>
        <taxon>Heterobranchia</taxon>
        <taxon>Euthyneura</taxon>
        <taxon>Panpulmonata</taxon>
        <taxon>Eupulmonata</taxon>
        <taxon>Stylommatophora</taxon>
        <taxon>Helicina</taxon>
        <taxon>Arionoidea</taxon>
        <taxon>Arionidae</taxon>
        <taxon>Arion</taxon>
    </lineage>
</organism>
<accession>A0A0B6Z3V7</accession>
<feature type="non-terminal residue" evidence="1">
    <location>
        <position position="73"/>
    </location>
</feature>
<sequence length="73" mass="8534">MGPTFYRLSPIELGKLHLIYIEIRDFSTKCPDHFTWETNKNVLITPHGNRKKMLNVKYLASTTTVISYTKTLF</sequence>
<dbReference type="EMBL" id="HACG01016378">
    <property type="protein sequence ID" value="CEK63243.1"/>
    <property type="molecule type" value="Transcribed_RNA"/>
</dbReference>
<gene>
    <name evidence="1" type="primary">ORF47673</name>
</gene>
<evidence type="ECO:0000313" key="1">
    <source>
        <dbReference type="EMBL" id="CEK63243.1"/>
    </source>
</evidence>
<protein>
    <submittedName>
        <fullName evidence="1">Uncharacterized protein</fullName>
    </submittedName>
</protein>
<reference evidence="1" key="1">
    <citation type="submission" date="2014-12" db="EMBL/GenBank/DDBJ databases">
        <title>Insight into the proteome of Arion vulgaris.</title>
        <authorList>
            <person name="Aradska J."/>
            <person name="Bulat T."/>
            <person name="Smidak R."/>
            <person name="Sarate P."/>
            <person name="Gangsoo J."/>
            <person name="Sialana F."/>
            <person name="Bilban M."/>
            <person name="Lubec G."/>
        </authorList>
    </citation>
    <scope>NUCLEOTIDE SEQUENCE</scope>
    <source>
        <tissue evidence="1">Skin</tissue>
    </source>
</reference>
<proteinExistence type="predicted"/>
<name>A0A0B6Z3V7_9EUPU</name>